<accession>A0A4Y9Y2G2</accession>
<proteinExistence type="predicted"/>
<organism evidence="2 3">
    <name type="scientific">Rhodofomes roseus</name>
    <dbReference type="NCBI Taxonomy" id="34475"/>
    <lineage>
        <taxon>Eukaryota</taxon>
        <taxon>Fungi</taxon>
        <taxon>Dikarya</taxon>
        <taxon>Basidiomycota</taxon>
        <taxon>Agaricomycotina</taxon>
        <taxon>Agaricomycetes</taxon>
        <taxon>Polyporales</taxon>
        <taxon>Rhodofomes</taxon>
    </lineage>
</organism>
<protein>
    <submittedName>
        <fullName evidence="2">Uncharacterized protein</fullName>
    </submittedName>
</protein>
<sequence>MLLPTLRATPQFSTHAAAWLKRKLKFGLRLKELRAAPWNPRHPFKVERTPGTTQIRAPRP</sequence>
<evidence type="ECO:0000313" key="2">
    <source>
        <dbReference type="EMBL" id="TFY55943.1"/>
    </source>
</evidence>
<dbReference type="AlphaFoldDB" id="A0A4Y9Y2G2"/>
<name>A0A4Y9Y2G2_9APHY</name>
<dbReference type="EMBL" id="SEKV01000547">
    <property type="protein sequence ID" value="TFY55943.1"/>
    <property type="molecule type" value="Genomic_DNA"/>
</dbReference>
<dbReference type="Proteomes" id="UP000298390">
    <property type="component" value="Unassembled WGS sequence"/>
</dbReference>
<evidence type="ECO:0000256" key="1">
    <source>
        <dbReference type="SAM" id="MobiDB-lite"/>
    </source>
</evidence>
<evidence type="ECO:0000313" key="3">
    <source>
        <dbReference type="Proteomes" id="UP000298390"/>
    </source>
</evidence>
<feature type="region of interest" description="Disordered" evidence="1">
    <location>
        <begin position="41"/>
        <end position="60"/>
    </location>
</feature>
<feature type="compositionally biased region" description="Polar residues" evidence="1">
    <location>
        <begin position="50"/>
        <end position="60"/>
    </location>
</feature>
<reference evidence="2 3" key="1">
    <citation type="submission" date="2019-01" db="EMBL/GenBank/DDBJ databases">
        <title>Genome sequencing of the rare red list fungi Fomitopsis rosea.</title>
        <authorList>
            <person name="Buettner E."/>
            <person name="Kellner H."/>
        </authorList>
    </citation>
    <scope>NUCLEOTIDE SEQUENCE [LARGE SCALE GENOMIC DNA]</scope>
    <source>
        <strain evidence="2 3">DSM 105464</strain>
    </source>
</reference>
<comment type="caution">
    <text evidence="2">The sequence shown here is derived from an EMBL/GenBank/DDBJ whole genome shotgun (WGS) entry which is preliminary data.</text>
</comment>
<gene>
    <name evidence="2" type="ORF">EVJ58_g7933</name>
</gene>